<accession>A0A1V6CBB3</accession>
<dbReference type="PROSITE" id="PS51154">
    <property type="entry name" value="MACRO"/>
    <property type="match status" value="1"/>
</dbReference>
<protein>
    <submittedName>
        <fullName evidence="2">O-acetyl-ADP-ribose deacetylase</fullName>
        <ecNumber evidence="2">3.5.1.-</ecNumber>
    </submittedName>
</protein>
<dbReference type="Pfam" id="PF01661">
    <property type="entry name" value="Macro"/>
    <property type="match status" value="1"/>
</dbReference>
<feature type="domain" description="Macro" evidence="1">
    <location>
        <begin position="1"/>
        <end position="180"/>
    </location>
</feature>
<dbReference type="InterPro" id="IPR002589">
    <property type="entry name" value="Macro_dom"/>
</dbReference>
<proteinExistence type="predicted"/>
<dbReference type="CDD" id="cd02908">
    <property type="entry name" value="Macro_OAADPr_deacetylase"/>
    <property type="match status" value="1"/>
</dbReference>
<organism evidence="2">
    <name type="scientific">candidate division TA06 bacterium ADurb.Bin131</name>
    <dbReference type="NCBI Taxonomy" id="1852827"/>
    <lineage>
        <taxon>Bacteria</taxon>
        <taxon>Bacteria division TA06</taxon>
    </lineage>
</organism>
<dbReference type="Proteomes" id="UP000485562">
    <property type="component" value="Unassembled WGS sequence"/>
</dbReference>
<sequence>MEENFKVMLDNVEIECLIGDITSQPDIDVVVNAANKYLAPGGGVAGAIHKKAGSLLYEECKKYAPINTGESVITAGYNLPNPYVIHTVGPVYSKENNPAEKLSSCFINSLKLADNKGLCSIAFPAISTGIFGYPIEEAAEVSLKAVIGFVPELKTIKKIRFVLFDEHSFVVFSRKLKELYERKGYT</sequence>
<keyword evidence="2" id="KW-0378">Hydrolase</keyword>
<gene>
    <name evidence="2" type="primary">ymdB</name>
    <name evidence="2" type="ORF">BWX89_00608</name>
</gene>
<reference evidence="2" key="1">
    <citation type="submission" date="2017-02" db="EMBL/GenBank/DDBJ databases">
        <title>Delving into the versatile metabolic prowess of the omnipresent phylum Bacteroidetes.</title>
        <authorList>
            <person name="Nobu M.K."/>
            <person name="Mei R."/>
            <person name="Narihiro T."/>
            <person name="Kuroda K."/>
            <person name="Liu W.-T."/>
        </authorList>
    </citation>
    <scope>NUCLEOTIDE SEQUENCE</scope>
    <source>
        <strain evidence="2">ADurb.Bin131</strain>
    </source>
</reference>
<comment type="caution">
    <text evidence="2">The sequence shown here is derived from an EMBL/GenBank/DDBJ whole genome shotgun (WGS) entry which is preliminary data.</text>
</comment>
<dbReference type="InterPro" id="IPR043472">
    <property type="entry name" value="Macro_dom-like"/>
</dbReference>
<evidence type="ECO:0000259" key="1">
    <source>
        <dbReference type="PROSITE" id="PS51154"/>
    </source>
</evidence>
<dbReference type="Gene3D" id="3.40.220.10">
    <property type="entry name" value="Leucine Aminopeptidase, subunit E, domain 1"/>
    <property type="match status" value="1"/>
</dbReference>
<dbReference type="SMART" id="SM00506">
    <property type="entry name" value="A1pp"/>
    <property type="match status" value="1"/>
</dbReference>
<dbReference type="PANTHER" id="PTHR11106">
    <property type="entry name" value="GANGLIOSIDE INDUCED DIFFERENTIATION ASSOCIATED PROTEIN 2-RELATED"/>
    <property type="match status" value="1"/>
</dbReference>
<evidence type="ECO:0000313" key="2">
    <source>
        <dbReference type="EMBL" id="OQB74201.1"/>
    </source>
</evidence>
<dbReference type="AlphaFoldDB" id="A0A1V6CBB3"/>
<dbReference type="SUPFAM" id="SSF52949">
    <property type="entry name" value="Macro domain-like"/>
    <property type="match status" value="1"/>
</dbReference>
<dbReference type="EC" id="3.5.1.-" evidence="2"/>
<name>A0A1V6CBB3_UNCT6</name>
<dbReference type="GO" id="GO:0016787">
    <property type="term" value="F:hydrolase activity"/>
    <property type="evidence" value="ECO:0007669"/>
    <property type="project" value="UniProtKB-KW"/>
</dbReference>
<dbReference type="EMBL" id="MWDQ01000048">
    <property type="protein sequence ID" value="OQB74201.1"/>
    <property type="molecule type" value="Genomic_DNA"/>
</dbReference>
<dbReference type="PANTHER" id="PTHR11106:SF27">
    <property type="entry name" value="MACRO DOMAIN-CONTAINING PROTEIN"/>
    <property type="match status" value="1"/>
</dbReference>